<accession>A0A165F048</accession>
<dbReference type="InParanoid" id="A0A165F048"/>
<feature type="domain" description="Fungal-type protein kinase" evidence="1">
    <location>
        <begin position="169"/>
        <end position="386"/>
    </location>
</feature>
<evidence type="ECO:0000313" key="2">
    <source>
        <dbReference type="EMBL" id="KZT08090.1"/>
    </source>
</evidence>
<dbReference type="SUPFAM" id="SSF56112">
    <property type="entry name" value="Protein kinase-like (PK-like)"/>
    <property type="match status" value="1"/>
</dbReference>
<dbReference type="InterPro" id="IPR011009">
    <property type="entry name" value="Kinase-like_dom_sf"/>
</dbReference>
<organism evidence="2 3">
    <name type="scientific">Laetiporus sulphureus 93-53</name>
    <dbReference type="NCBI Taxonomy" id="1314785"/>
    <lineage>
        <taxon>Eukaryota</taxon>
        <taxon>Fungi</taxon>
        <taxon>Dikarya</taxon>
        <taxon>Basidiomycota</taxon>
        <taxon>Agaricomycotina</taxon>
        <taxon>Agaricomycetes</taxon>
        <taxon>Polyporales</taxon>
        <taxon>Laetiporus</taxon>
    </lineage>
</organism>
<dbReference type="AlphaFoldDB" id="A0A165F048"/>
<dbReference type="Pfam" id="PF17667">
    <property type="entry name" value="Pkinase_fungal"/>
    <property type="match status" value="2"/>
</dbReference>
<protein>
    <recommendedName>
        <fullName evidence="1">Fungal-type protein kinase domain-containing protein</fullName>
    </recommendedName>
</protein>
<evidence type="ECO:0000313" key="3">
    <source>
        <dbReference type="Proteomes" id="UP000076871"/>
    </source>
</evidence>
<proteinExistence type="predicted"/>
<reference evidence="2 3" key="1">
    <citation type="journal article" date="2016" name="Mol. Biol. Evol.">
        <title>Comparative Genomics of Early-Diverging Mushroom-Forming Fungi Provides Insights into the Origins of Lignocellulose Decay Capabilities.</title>
        <authorList>
            <person name="Nagy L.G."/>
            <person name="Riley R."/>
            <person name="Tritt A."/>
            <person name="Adam C."/>
            <person name="Daum C."/>
            <person name="Floudas D."/>
            <person name="Sun H."/>
            <person name="Yadav J.S."/>
            <person name="Pangilinan J."/>
            <person name="Larsson K.H."/>
            <person name="Matsuura K."/>
            <person name="Barry K."/>
            <person name="Labutti K."/>
            <person name="Kuo R."/>
            <person name="Ohm R.A."/>
            <person name="Bhattacharya S.S."/>
            <person name="Shirouzu T."/>
            <person name="Yoshinaga Y."/>
            <person name="Martin F.M."/>
            <person name="Grigoriev I.V."/>
            <person name="Hibbett D.S."/>
        </authorList>
    </citation>
    <scope>NUCLEOTIDE SEQUENCE [LARGE SCALE GENOMIC DNA]</scope>
    <source>
        <strain evidence="2 3">93-53</strain>
    </source>
</reference>
<gene>
    <name evidence="2" type="ORF">LAESUDRAFT_75148</name>
</gene>
<name>A0A165F048_9APHY</name>
<feature type="domain" description="Fungal-type protein kinase" evidence="1">
    <location>
        <begin position="392"/>
        <end position="528"/>
    </location>
</feature>
<dbReference type="OrthoDB" id="2802734at2759"/>
<sequence length="603" mass="69088">MELCKEVDPLLGIINDEKWLSTYSSKADPSSSVRAEFPEFSNSKFNVTEENKMHAEFTRVAQEILDAGSAAGGSKNSVRTLVVKDTGNHPDIEERKKPDLTFYPNTPEARKAYELSEDELGDAKVTPEERRKFLGRAAWPHACVFVEFKAADHKNPFEKRKDEYMPRDTDDARNARGQMYEYATAIMNAQPRTHVFFISIWRTQATLFYADHSQFVCTMPFTFTGKSSALSTFLYHLGQMTSEELGYDSSVTLATVEELAAVKDVEDQMTPYHQKCVTSAFFSESGWPVYKVIMPAEQAGFKQSKEDGAFLIGRPLYKIYSPTGRATKVYAAYNMKTERMVTVKDCWPEEWEEGEHTKYECIEKAGVQYTATCLYGGYVGEQKTKTCDDLKHTHPVRRHYRIALKELGRPLYSYDSSGELIVAGWCVLTAHRDAWIKCGLLQRDMSPGNMIFDEVDPRDIKDGETPEFRALLIDFHLAKFKHELQDGAKRVGRSGTWQFISARLLRNPTAQNEVADDLESVILIMEWMALRFHEHQYILLDQLDWLKAHVETFFDFRGRDPDERHVGGAAKYRQWMSGKRDWELSYSGTMPVPVHNIQLSKLN</sequence>
<evidence type="ECO:0000259" key="1">
    <source>
        <dbReference type="Pfam" id="PF17667"/>
    </source>
</evidence>
<dbReference type="PANTHER" id="PTHR38248">
    <property type="entry name" value="FUNK1 6"/>
    <property type="match status" value="1"/>
</dbReference>
<dbReference type="RefSeq" id="XP_040765830.1">
    <property type="nucleotide sequence ID" value="XM_040911669.1"/>
</dbReference>
<dbReference type="InterPro" id="IPR040976">
    <property type="entry name" value="Pkinase_fungal"/>
</dbReference>
<keyword evidence="3" id="KW-1185">Reference proteome</keyword>
<dbReference type="PANTHER" id="PTHR38248:SF2">
    <property type="entry name" value="FUNK1 11"/>
    <property type="match status" value="1"/>
</dbReference>
<dbReference type="Proteomes" id="UP000076871">
    <property type="component" value="Unassembled WGS sequence"/>
</dbReference>
<dbReference type="EMBL" id="KV427616">
    <property type="protein sequence ID" value="KZT08090.1"/>
    <property type="molecule type" value="Genomic_DNA"/>
</dbReference>
<dbReference type="GeneID" id="63828697"/>